<gene>
    <name evidence="2" type="ORF">BDU57DRAFT_288272</name>
</gene>
<dbReference type="AlphaFoldDB" id="A0A6A5QHF2"/>
<dbReference type="Proteomes" id="UP000800096">
    <property type="component" value="Unassembled WGS sequence"/>
</dbReference>
<dbReference type="EMBL" id="ML979137">
    <property type="protein sequence ID" value="KAF1914250.1"/>
    <property type="molecule type" value="Genomic_DNA"/>
</dbReference>
<sequence>MGHLNSPLHRLGLAVSSEMVWQAALVAVSTATCSTSNATPGASVSAAGRASCSMTHPGGWAVASKMAREIAGIATSACSSTTQAERRAVSLYVAKSLAVIALLGCCSSVHAREGRVVSLTRIFKGRGATYFRWFGDGGIHWTHDRAACLFLVSIHVVSGAHGPTDSCSKASQTRSRPRHSDPCCRT</sequence>
<feature type="compositionally biased region" description="Polar residues" evidence="1">
    <location>
        <begin position="165"/>
        <end position="174"/>
    </location>
</feature>
<accession>A0A6A5QHF2</accession>
<evidence type="ECO:0000313" key="3">
    <source>
        <dbReference type="Proteomes" id="UP000800096"/>
    </source>
</evidence>
<evidence type="ECO:0000313" key="2">
    <source>
        <dbReference type="EMBL" id="KAF1914250.1"/>
    </source>
</evidence>
<name>A0A6A5QHF2_AMPQU</name>
<protein>
    <submittedName>
        <fullName evidence="2">Uncharacterized protein</fullName>
    </submittedName>
</protein>
<evidence type="ECO:0000256" key="1">
    <source>
        <dbReference type="SAM" id="MobiDB-lite"/>
    </source>
</evidence>
<feature type="region of interest" description="Disordered" evidence="1">
    <location>
        <begin position="162"/>
        <end position="186"/>
    </location>
</feature>
<keyword evidence="3" id="KW-1185">Reference proteome</keyword>
<proteinExistence type="predicted"/>
<reference evidence="2" key="1">
    <citation type="journal article" date="2020" name="Stud. Mycol.">
        <title>101 Dothideomycetes genomes: a test case for predicting lifestyles and emergence of pathogens.</title>
        <authorList>
            <person name="Haridas S."/>
            <person name="Albert R."/>
            <person name="Binder M."/>
            <person name="Bloem J."/>
            <person name="Labutti K."/>
            <person name="Salamov A."/>
            <person name="Andreopoulos B."/>
            <person name="Baker S."/>
            <person name="Barry K."/>
            <person name="Bills G."/>
            <person name="Bluhm B."/>
            <person name="Cannon C."/>
            <person name="Castanera R."/>
            <person name="Culley D."/>
            <person name="Daum C."/>
            <person name="Ezra D."/>
            <person name="Gonzalez J."/>
            <person name="Henrissat B."/>
            <person name="Kuo A."/>
            <person name="Liang C."/>
            <person name="Lipzen A."/>
            <person name="Lutzoni F."/>
            <person name="Magnuson J."/>
            <person name="Mondo S."/>
            <person name="Nolan M."/>
            <person name="Ohm R."/>
            <person name="Pangilinan J."/>
            <person name="Park H.-J."/>
            <person name="Ramirez L."/>
            <person name="Alfaro M."/>
            <person name="Sun H."/>
            <person name="Tritt A."/>
            <person name="Yoshinaga Y."/>
            <person name="Zwiers L.-H."/>
            <person name="Turgeon B."/>
            <person name="Goodwin S."/>
            <person name="Spatafora J."/>
            <person name="Crous P."/>
            <person name="Grigoriev I."/>
        </authorList>
    </citation>
    <scope>NUCLEOTIDE SEQUENCE</scope>
    <source>
        <strain evidence="2">HMLAC05119</strain>
    </source>
</reference>
<organism evidence="2 3">
    <name type="scientific">Ampelomyces quisqualis</name>
    <name type="common">Powdery mildew agent</name>
    <dbReference type="NCBI Taxonomy" id="50730"/>
    <lineage>
        <taxon>Eukaryota</taxon>
        <taxon>Fungi</taxon>
        <taxon>Dikarya</taxon>
        <taxon>Ascomycota</taxon>
        <taxon>Pezizomycotina</taxon>
        <taxon>Dothideomycetes</taxon>
        <taxon>Pleosporomycetidae</taxon>
        <taxon>Pleosporales</taxon>
        <taxon>Pleosporineae</taxon>
        <taxon>Phaeosphaeriaceae</taxon>
        <taxon>Ampelomyces</taxon>
    </lineage>
</organism>